<evidence type="ECO:0000256" key="3">
    <source>
        <dbReference type="ARBA" id="ARBA00023125"/>
    </source>
</evidence>
<dbReference type="SUPFAM" id="SSF56349">
    <property type="entry name" value="DNA breaking-rejoining enzymes"/>
    <property type="match status" value="2"/>
</dbReference>
<dbReference type="AlphaFoldDB" id="A0A3E1Q9M2"/>
<evidence type="ECO:0000256" key="4">
    <source>
        <dbReference type="ARBA" id="ARBA00023172"/>
    </source>
</evidence>
<proteinExistence type="inferred from homology"/>
<keyword evidence="3 5" id="KW-0238">DNA-binding</keyword>
<dbReference type="InterPro" id="IPR050090">
    <property type="entry name" value="Tyrosine_recombinase_XerCD"/>
</dbReference>
<reference evidence="8 9" key="1">
    <citation type="journal article" date="2007" name="Int. J. Syst. Evol. Microbiol.">
        <title>Marixanthomonas ophiurae gen. nov., sp. nov., a marine bacterium of the family Flavobacteriaceae isolated from a deep-sea brittle star.</title>
        <authorList>
            <person name="Romanenko L.A."/>
            <person name="Uchino M."/>
            <person name="Frolova G.M."/>
            <person name="Mikhailov V.V."/>
        </authorList>
    </citation>
    <scope>NUCLEOTIDE SEQUENCE [LARGE SCALE GENOMIC DNA]</scope>
    <source>
        <strain evidence="8 9">KMM 3046</strain>
    </source>
</reference>
<keyword evidence="4" id="KW-0233">DNA recombination</keyword>
<feature type="domain" description="Tyr recombinase" evidence="6">
    <location>
        <begin position="144"/>
        <end position="423"/>
    </location>
</feature>
<dbReference type="PANTHER" id="PTHR30349">
    <property type="entry name" value="PHAGE INTEGRASE-RELATED"/>
    <property type="match status" value="1"/>
</dbReference>
<evidence type="ECO:0000256" key="1">
    <source>
        <dbReference type="ARBA" id="ARBA00008857"/>
    </source>
</evidence>
<dbReference type="InterPro" id="IPR013762">
    <property type="entry name" value="Integrase-like_cat_sf"/>
</dbReference>
<dbReference type="PROSITE" id="PS51900">
    <property type="entry name" value="CB"/>
    <property type="match status" value="1"/>
</dbReference>
<dbReference type="InterPro" id="IPR002104">
    <property type="entry name" value="Integrase_catalytic"/>
</dbReference>
<dbReference type="EMBL" id="QVID01000001">
    <property type="protein sequence ID" value="RFN58822.1"/>
    <property type="molecule type" value="Genomic_DNA"/>
</dbReference>
<keyword evidence="2" id="KW-0229">DNA integration</keyword>
<dbReference type="InterPro" id="IPR010998">
    <property type="entry name" value="Integrase_recombinase_N"/>
</dbReference>
<dbReference type="PANTHER" id="PTHR30349:SF64">
    <property type="entry name" value="PROPHAGE INTEGRASE INTD-RELATED"/>
    <property type="match status" value="1"/>
</dbReference>
<dbReference type="InterPro" id="IPR025269">
    <property type="entry name" value="SAM-like_dom"/>
</dbReference>
<organism evidence="8 9">
    <name type="scientific">Marixanthomonas ophiurae</name>
    <dbReference type="NCBI Taxonomy" id="387659"/>
    <lineage>
        <taxon>Bacteria</taxon>
        <taxon>Pseudomonadati</taxon>
        <taxon>Bacteroidota</taxon>
        <taxon>Flavobacteriia</taxon>
        <taxon>Flavobacteriales</taxon>
        <taxon>Flavobacteriaceae</taxon>
        <taxon>Marixanthomonas</taxon>
    </lineage>
</organism>
<keyword evidence="9" id="KW-1185">Reference proteome</keyword>
<dbReference type="Proteomes" id="UP000261082">
    <property type="component" value="Unassembled WGS sequence"/>
</dbReference>
<evidence type="ECO:0000256" key="2">
    <source>
        <dbReference type="ARBA" id="ARBA00022908"/>
    </source>
</evidence>
<dbReference type="InterPro" id="IPR044068">
    <property type="entry name" value="CB"/>
</dbReference>
<dbReference type="GO" id="GO:0006310">
    <property type="term" value="P:DNA recombination"/>
    <property type="evidence" value="ECO:0007669"/>
    <property type="project" value="UniProtKB-KW"/>
</dbReference>
<protein>
    <recommendedName>
        <fullName evidence="10">Integrase</fullName>
    </recommendedName>
</protein>
<gene>
    <name evidence="8" type="ORF">DZ858_01705</name>
</gene>
<comment type="similarity">
    <text evidence="1">Belongs to the 'phage' integrase family.</text>
</comment>
<sequence>MRKSHPNSEKLNRLLSEKIKEIESSDTNEIAEVDSSSFIKYYQDQLINFDHSLSENTIKSYRSAFLMLNNYLKHVKVKDLQFENIDKKLAFKFKNYLIDQNLASSTIAKYFKHFKTIYNRGLDDGHKSNIRSPFKSIKIVVPVKTKQFLTIDHIKNLINADIPRESQDELTKMTFLVQYFAQGLRISDLFTIRYKDIVVDSTEASIEFSQFKTKHQLTVFVGMNLLKYLCFFISPKKFYEFYFEKKYNFLLNNKEYTMTFFGHQERHKFLFNKKDVGSKFYNKSVDFMCSLNKTIFLEQLQLLKQKKKEDPYEFLVYGLDKSLYNEESFAPRKNLNEEQKAKFSTCRNNYVKNLKLLDKYMGSSINIVGHTARHSYARHQLSIGTDSYLIRDLLGHKNISTTEKYLQGFPTKLIKGNVKKSHDYVTLNFLNDFTID</sequence>
<dbReference type="Gene3D" id="1.10.443.10">
    <property type="entry name" value="Intergrase catalytic core"/>
    <property type="match status" value="1"/>
</dbReference>
<dbReference type="Pfam" id="PF13102">
    <property type="entry name" value="Phage_int_SAM_5"/>
    <property type="match status" value="1"/>
</dbReference>
<accession>A0A3E1Q9M2</accession>
<evidence type="ECO:0000259" key="6">
    <source>
        <dbReference type="PROSITE" id="PS51898"/>
    </source>
</evidence>
<dbReference type="Pfam" id="PF00589">
    <property type="entry name" value="Phage_integrase"/>
    <property type="match status" value="1"/>
</dbReference>
<evidence type="ECO:0000313" key="9">
    <source>
        <dbReference type="Proteomes" id="UP000261082"/>
    </source>
</evidence>
<comment type="caution">
    <text evidence="8">The sequence shown here is derived from an EMBL/GenBank/DDBJ whole genome shotgun (WGS) entry which is preliminary data.</text>
</comment>
<dbReference type="InterPro" id="IPR011010">
    <property type="entry name" value="DNA_brk_join_enz"/>
</dbReference>
<feature type="domain" description="Core-binding (CB)" evidence="7">
    <location>
        <begin position="33"/>
        <end position="122"/>
    </location>
</feature>
<evidence type="ECO:0008006" key="10">
    <source>
        <dbReference type="Google" id="ProtNLM"/>
    </source>
</evidence>
<evidence type="ECO:0000313" key="8">
    <source>
        <dbReference type="EMBL" id="RFN58822.1"/>
    </source>
</evidence>
<dbReference type="Gene3D" id="1.10.150.130">
    <property type="match status" value="1"/>
</dbReference>
<name>A0A3E1Q9M2_9FLAO</name>
<evidence type="ECO:0000259" key="7">
    <source>
        <dbReference type="PROSITE" id="PS51900"/>
    </source>
</evidence>
<evidence type="ECO:0000256" key="5">
    <source>
        <dbReference type="PROSITE-ProRule" id="PRU01248"/>
    </source>
</evidence>
<dbReference type="GO" id="GO:0003677">
    <property type="term" value="F:DNA binding"/>
    <property type="evidence" value="ECO:0007669"/>
    <property type="project" value="UniProtKB-UniRule"/>
</dbReference>
<dbReference type="GO" id="GO:0015074">
    <property type="term" value="P:DNA integration"/>
    <property type="evidence" value="ECO:0007669"/>
    <property type="project" value="UniProtKB-KW"/>
</dbReference>
<dbReference type="PROSITE" id="PS51898">
    <property type="entry name" value="TYR_RECOMBINASE"/>
    <property type="match status" value="1"/>
</dbReference>